<dbReference type="InterPro" id="IPR011453">
    <property type="entry name" value="DUF1559"/>
</dbReference>
<dbReference type="InterPro" id="IPR012902">
    <property type="entry name" value="N_methyl_site"/>
</dbReference>
<evidence type="ECO:0000256" key="2">
    <source>
        <dbReference type="SAM" id="Phobius"/>
    </source>
</evidence>
<dbReference type="AlphaFoldDB" id="A0A517VX00"/>
<dbReference type="InterPro" id="IPR027558">
    <property type="entry name" value="Pre_pil_HX9DG_C"/>
</dbReference>
<gene>
    <name evidence="4" type="ORF">V144x_30080</name>
</gene>
<dbReference type="SUPFAM" id="SSF54523">
    <property type="entry name" value="Pili subunits"/>
    <property type="match status" value="1"/>
</dbReference>
<dbReference type="Pfam" id="PF07596">
    <property type="entry name" value="SBP_bac_10"/>
    <property type="match status" value="1"/>
</dbReference>
<evidence type="ECO:0000256" key="1">
    <source>
        <dbReference type="SAM" id="MobiDB-lite"/>
    </source>
</evidence>
<feature type="region of interest" description="Disordered" evidence="1">
    <location>
        <begin position="296"/>
        <end position="317"/>
    </location>
</feature>
<dbReference type="Proteomes" id="UP000318704">
    <property type="component" value="Chromosome"/>
</dbReference>
<feature type="transmembrane region" description="Helical" evidence="2">
    <location>
        <begin position="29"/>
        <end position="50"/>
    </location>
</feature>
<keyword evidence="2" id="KW-0812">Transmembrane</keyword>
<dbReference type="InterPro" id="IPR045584">
    <property type="entry name" value="Pilin-like"/>
</dbReference>
<proteinExistence type="predicted"/>
<feature type="domain" description="DUF1559" evidence="3">
    <location>
        <begin position="51"/>
        <end position="341"/>
    </location>
</feature>
<evidence type="ECO:0000313" key="5">
    <source>
        <dbReference type="Proteomes" id="UP000318704"/>
    </source>
</evidence>
<dbReference type="Gene3D" id="3.30.700.10">
    <property type="entry name" value="Glycoprotein, Type 4 Pilin"/>
    <property type="match status" value="1"/>
</dbReference>
<dbReference type="PANTHER" id="PTHR30093:SF2">
    <property type="entry name" value="TYPE II SECRETION SYSTEM PROTEIN H"/>
    <property type="match status" value="1"/>
</dbReference>
<reference evidence="4 5" key="1">
    <citation type="submission" date="2019-03" db="EMBL/GenBank/DDBJ databases">
        <title>Deep-cultivation of Planctomycetes and their phenomic and genomic characterization uncovers novel biology.</title>
        <authorList>
            <person name="Wiegand S."/>
            <person name="Jogler M."/>
            <person name="Boedeker C."/>
            <person name="Pinto D."/>
            <person name="Vollmers J."/>
            <person name="Rivas-Marin E."/>
            <person name="Kohn T."/>
            <person name="Peeters S.H."/>
            <person name="Heuer A."/>
            <person name="Rast P."/>
            <person name="Oberbeckmann S."/>
            <person name="Bunk B."/>
            <person name="Jeske O."/>
            <person name="Meyerdierks A."/>
            <person name="Storesund J.E."/>
            <person name="Kallscheuer N."/>
            <person name="Luecker S."/>
            <person name="Lage O.M."/>
            <person name="Pohl T."/>
            <person name="Merkel B.J."/>
            <person name="Hornburger P."/>
            <person name="Mueller R.-W."/>
            <person name="Bruemmer F."/>
            <person name="Labrenz M."/>
            <person name="Spormann A.M."/>
            <person name="Op den Camp H."/>
            <person name="Overmann J."/>
            <person name="Amann R."/>
            <person name="Jetten M.S.M."/>
            <person name="Mascher T."/>
            <person name="Medema M.H."/>
            <person name="Devos D.P."/>
            <person name="Kaster A.-K."/>
            <person name="Ovreas L."/>
            <person name="Rohde M."/>
            <person name="Galperin M.Y."/>
            <person name="Jogler C."/>
        </authorList>
    </citation>
    <scope>NUCLEOTIDE SEQUENCE [LARGE SCALE GENOMIC DNA]</scope>
    <source>
        <strain evidence="4 5">V144</strain>
    </source>
</reference>
<dbReference type="NCBIfam" id="TIGR04294">
    <property type="entry name" value="pre_pil_HX9DG"/>
    <property type="match status" value="1"/>
</dbReference>
<keyword evidence="2" id="KW-0472">Membrane</keyword>
<protein>
    <recommendedName>
        <fullName evidence="3">DUF1559 domain-containing protein</fullName>
    </recommendedName>
</protein>
<dbReference type="EMBL" id="CP037920">
    <property type="protein sequence ID" value="QDT97533.1"/>
    <property type="molecule type" value="Genomic_DNA"/>
</dbReference>
<dbReference type="KEGG" id="gaw:V144x_30080"/>
<dbReference type="RefSeq" id="WP_197998430.1">
    <property type="nucleotide sequence ID" value="NZ_CP037920.1"/>
</dbReference>
<dbReference type="NCBIfam" id="TIGR02532">
    <property type="entry name" value="IV_pilin_GFxxxE"/>
    <property type="match status" value="1"/>
</dbReference>
<evidence type="ECO:0000259" key="3">
    <source>
        <dbReference type="Pfam" id="PF07596"/>
    </source>
</evidence>
<organism evidence="4 5">
    <name type="scientific">Gimesia aquarii</name>
    <dbReference type="NCBI Taxonomy" id="2527964"/>
    <lineage>
        <taxon>Bacteria</taxon>
        <taxon>Pseudomonadati</taxon>
        <taxon>Planctomycetota</taxon>
        <taxon>Planctomycetia</taxon>
        <taxon>Planctomycetales</taxon>
        <taxon>Planctomycetaceae</taxon>
        <taxon>Gimesia</taxon>
    </lineage>
</organism>
<evidence type="ECO:0000313" key="4">
    <source>
        <dbReference type="EMBL" id="QDT97533.1"/>
    </source>
</evidence>
<feature type="compositionally biased region" description="Polar residues" evidence="1">
    <location>
        <begin position="296"/>
        <end position="316"/>
    </location>
</feature>
<keyword evidence="2" id="KW-1133">Transmembrane helix</keyword>
<accession>A0A517VX00</accession>
<sequence>MMYKKRQFNQTTASSYITWRNYPLSGYTIIELLVSVTIIGVLISIALPAVQSARNSARRVHCLNNLRNVSLAILQITDSADRFPACGYYGDGTPATVGTYRSWVVDILPYIDQSIIYNKWDFDVRYTNPINDPLANTHIPVLTCPDDITEVVGNGNLTYVVSSGVGFTAQIAGIHDCPVGPSSGKLDLNGNGITCNSSTLGDGTPSDRELLKQMGLFFNETWKGETRAKRHHKMAGITDGASNTMLISENIRTGYDPAKPSSNWASPNPYLTSFYIGNPCLNGNCSSGNVDYNRSNSGSSRINAGISQPEGSSPFPSSLHAGGVNVGFCDGHVQFLSEDIDGKVYAALASPQGQSLNGTTLEQ</sequence>
<name>A0A517VX00_9PLAN</name>
<dbReference type="PANTHER" id="PTHR30093">
    <property type="entry name" value="GENERAL SECRETION PATHWAY PROTEIN G"/>
    <property type="match status" value="1"/>
</dbReference>